<proteinExistence type="predicted"/>
<accession>A0A816KSB7</accession>
<dbReference type="EMBL" id="HG994369">
    <property type="protein sequence ID" value="CAF1925142.1"/>
    <property type="molecule type" value="Genomic_DNA"/>
</dbReference>
<evidence type="ECO:0000313" key="2">
    <source>
        <dbReference type="EMBL" id="CAF1925142.1"/>
    </source>
</evidence>
<protein>
    <submittedName>
        <fullName evidence="2">(rape) hypothetical protein</fullName>
    </submittedName>
</protein>
<reference evidence="2" key="1">
    <citation type="submission" date="2021-01" db="EMBL/GenBank/DDBJ databases">
        <authorList>
            <consortium name="Genoscope - CEA"/>
            <person name="William W."/>
        </authorList>
    </citation>
    <scope>NUCLEOTIDE SEQUENCE</scope>
</reference>
<organism evidence="2">
    <name type="scientific">Brassica napus</name>
    <name type="common">Rape</name>
    <dbReference type="NCBI Taxonomy" id="3708"/>
    <lineage>
        <taxon>Eukaryota</taxon>
        <taxon>Viridiplantae</taxon>
        <taxon>Streptophyta</taxon>
        <taxon>Embryophyta</taxon>
        <taxon>Tracheophyta</taxon>
        <taxon>Spermatophyta</taxon>
        <taxon>Magnoliopsida</taxon>
        <taxon>eudicotyledons</taxon>
        <taxon>Gunneridae</taxon>
        <taxon>Pentapetalae</taxon>
        <taxon>rosids</taxon>
        <taxon>malvids</taxon>
        <taxon>Brassicales</taxon>
        <taxon>Brassicaceae</taxon>
        <taxon>Brassiceae</taxon>
        <taxon>Brassica</taxon>
    </lineage>
</organism>
<evidence type="ECO:0000256" key="1">
    <source>
        <dbReference type="SAM" id="MobiDB-lite"/>
    </source>
</evidence>
<dbReference type="AlphaFoldDB" id="A0A816KSB7"/>
<name>A0A816KSB7_BRANA</name>
<dbReference type="Proteomes" id="UP001295469">
    <property type="component" value="Chromosome C05"/>
</dbReference>
<feature type="region of interest" description="Disordered" evidence="1">
    <location>
        <begin position="1"/>
        <end position="34"/>
    </location>
</feature>
<gene>
    <name evidence="2" type="ORF">DARMORV10_C05P10590.1</name>
</gene>
<sequence length="103" mass="11713">MGPDRNDPENTEACPKTSGVIMGEQSDPQPPDPRWPYLDRWSKAVTPPIMSVQQKEIGVLSLLLLLKLLTLQRNKKQGTLLLLLKPFPLLMHLHQPTLIHQFL</sequence>